<dbReference type="AlphaFoldDB" id="A0A2R5GL39"/>
<dbReference type="InterPro" id="IPR023352">
    <property type="entry name" value="MAPEG-like_dom_sf"/>
</dbReference>
<dbReference type="EMBL" id="BEYU01000095">
    <property type="protein sequence ID" value="GBG31355.1"/>
    <property type="molecule type" value="Genomic_DNA"/>
</dbReference>
<dbReference type="SUPFAM" id="SSF161084">
    <property type="entry name" value="MAPEG domain-like"/>
    <property type="match status" value="1"/>
</dbReference>
<organism evidence="6 7">
    <name type="scientific">Hondaea fermentalgiana</name>
    <dbReference type="NCBI Taxonomy" id="2315210"/>
    <lineage>
        <taxon>Eukaryota</taxon>
        <taxon>Sar</taxon>
        <taxon>Stramenopiles</taxon>
        <taxon>Bigyra</taxon>
        <taxon>Labyrinthulomycetes</taxon>
        <taxon>Thraustochytrida</taxon>
        <taxon>Thraustochytriidae</taxon>
        <taxon>Hondaea</taxon>
    </lineage>
</organism>
<keyword evidence="2 5" id="KW-0812">Transmembrane</keyword>
<evidence type="ECO:0000256" key="1">
    <source>
        <dbReference type="ARBA" id="ARBA00004370"/>
    </source>
</evidence>
<dbReference type="Gene3D" id="1.20.120.550">
    <property type="entry name" value="Membrane associated eicosanoid/glutathione metabolism-like domain"/>
    <property type="match status" value="1"/>
</dbReference>
<dbReference type="PANTHER" id="PTHR35371:SF1">
    <property type="entry name" value="BLR7753 PROTEIN"/>
    <property type="match status" value="1"/>
</dbReference>
<name>A0A2R5GL39_9STRA</name>
<reference evidence="6 7" key="1">
    <citation type="submission" date="2017-12" db="EMBL/GenBank/DDBJ databases">
        <title>Sequencing, de novo assembly and annotation of complete genome of a new Thraustochytrid species, strain FCC1311.</title>
        <authorList>
            <person name="Sedici K."/>
            <person name="Godart F."/>
            <person name="Aiese Cigliano R."/>
            <person name="Sanseverino W."/>
            <person name="Barakat M."/>
            <person name="Ortet P."/>
            <person name="Marechal E."/>
            <person name="Cagnac O."/>
            <person name="Amato A."/>
        </authorList>
    </citation>
    <scope>NUCLEOTIDE SEQUENCE [LARGE SCALE GENOMIC DNA]</scope>
</reference>
<proteinExistence type="predicted"/>
<dbReference type="OrthoDB" id="2122304at2759"/>
<dbReference type="InParanoid" id="A0A2R5GL39"/>
<keyword evidence="7" id="KW-1185">Reference proteome</keyword>
<dbReference type="GO" id="GO:0016020">
    <property type="term" value="C:membrane"/>
    <property type="evidence" value="ECO:0007669"/>
    <property type="project" value="UniProtKB-SubCell"/>
</dbReference>
<dbReference type="Pfam" id="PF01124">
    <property type="entry name" value="MAPEG"/>
    <property type="match status" value="1"/>
</dbReference>
<accession>A0A2R5GL39</accession>
<evidence type="ECO:0000256" key="2">
    <source>
        <dbReference type="ARBA" id="ARBA00022692"/>
    </source>
</evidence>
<protein>
    <submittedName>
        <fullName evidence="6">Nucleolar protein 14-like</fullName>
    </submittedName>
</protein>
<evidence type="ECO:0000313" key="7">
    <source>
        <dbReference type="Proteomes" id="UP000241890"/>
    </source>
</evidence>
<keyword evidence="3 5" id="KW-1133">Transmembrane helix</keyword>
<evidence type="ECO:0000313" key="6">
    <source>
        <dbReference type="EMBL" id="GBG31355.1"/>
    </source>
</evidence>
<dbReference type="Proteomes" id="UP000241890">
    <property type="component" value="Unassembled WGS sequence"/>
</dbReference>
<comment type="caution">
    <text evidence="6">The sequence shown here is derived from an EMBL/GenBank/DDBJ whole genome shotgun (WGS) entry which is preliminary data.</text>
</comment>
<dbReference type="InterPro" id="IPR001129">
    <property type="entry name" value="Membr-assoc_MAPEG"/>
</dbReference>
<comment type="subcellular location">
    <subcellularLocation>
        <location evidence="1">Membrane</location>
    </subcellularLocation>
</comment>
<feature type="transmembrane region" description="Helical" evidence="5">
    <location>
        <begin position="34"/>
        <end position="58"/>
    </location>
</feature>
<keyword evidence="4 5" id="KW-0472">Membrane</keyword>
<evidence type="ECO:0000256" key="5">
    <source>
        <dbReference type="SAM" id="Phobius"/>
    </source>
</evidence>
<evidence type="ECO:0000256" key="4">
    <source>
        <dbReference type="ARBA" id="ARBA00023136"/>
    </source>
</evidence>
<dbReference type="PANTHER" id="PTHR35371">
    <property type="entry name" value="INNER MEMBRANE PROTEIN"/>
    <property type="match status" value="1"/>
</dbReference>
<evidence type="ECO:0000256" key="3">
    <source>
        <dbReference type="ARBA" id="ARBA00022989"/>
    </source>
</evidence>
<sequence length="168" mass="18880">MSVPGWALEAAQKLPAPMQEKLQEVLMKSMEDPYFLSMSTIPVAWAMCMIPHGLALAIKLGNKGLKYNNDTPRSEDYDKYTLGKSIARCSGAHYNTLEMFPLFAGAVLVARSREVKPSVLFSQCVTYLRLRLLYIVLYCFGVNRIINAGRTLVWGKMLQHLFAICELA</sequence>
<gene>
    <name evidence="6" type="ORF">FCC1311_075792</name>
</gene>